<evidence type="ECO:0000313" key="2">
    <source>
        <dbReference type="Proteomes" id="UP000316476"/>
    </source>
</evidence>
<dbReference type="EMBL" id="SJPZ01000001">
    <property type="protein sequence ID" value="TWU66703.1"/>
    <property type="molecule type" value="Genomic_DNA"/>
</dbReference>
<name>A0A5C6G0C7_9PLAN</name>
<accession>A0A5C6G0C7</accession>
<proteinExistence type="predicted"/>
<gene>
    <name evidence="1" type="ORF">V7x_22740</name>
</gene>
<evidence type="ECO:0000313" key="1">
    <source>
        <dbReference type="EMBL" id="TWU66703.1"/>
    </source>
</evidence>
<dbReference type="AlphaFoldDB" id="A0A5C6G0C7"/>
<comment type="caution">
    <text evidence="1">The sequence shown here is derived from an EMBL/GenBank/DDBJ whole genome shotgun (WGS) entry which is preliminary data.</text>
</comment>
<reference evidence="1 2" key="1">
    <citation type="submission" date="2019-02" db="EMBL/GenBank/DDBJ databases">
        <title>Deep-cultivation of Planctomycetes and their phenomic and genomic characterization uncovers novel biology.</title>
        <authorList>
            <person name="Wiegand S."/>
            <person name="Jogler M."/>
            <person name="Boedeker C."/>
            <person name="Pinto D."/>
            <person name="Vollmers J."/>
            <person name="Rivas-Marin E."/>
            <person name="Kohn T."/>
            <person name="Peeters S.H."/>
            <person name="Heuer A."/>
            <person name="Rast P."/>
            <person name="Oberbeckmann S."/>
            <person name="Bunk B."/>
            <person name="Jeske O."/>
            <person name="Meyerdierks A."/>
            <person name="Storesund J.E."/>
            <person name="Kallscheuer N."/>
            <person name="Luecker S."/>
            <person name="Lage O.M."/>
            <person name="Pohl T."/>
            <person name="Merkel B.J."/>
            <person name="Hornburger P."/>
            <person name="Mueller R.-W."/>
            <person name="Bruemmer F."/>
            <person name="Labrenz M."/>
            <person name="Spormann A.M."/>
            <person name="Op Den Camp H."/>
            <person name="Overmann J."/>
            <person name="Amann R."/>
            <person name="Jetten M.S.M."/>
            <person name="Mascher T."/>
            <person name="Medema M.H."/>
            <person name="Devos D.P."/>
            <person name="Kaster A.-K."/>
            <person name="Ovreas L."/>
            <person name="Rohde M."/>
            <person name="Galperin M.Y."/>
            <person name="Jogler C."/>
        </authorList>
    </citation>
    <scope>NUCLEOTIDE SEQUENCE [LARGE SCALE GENOMIC DNA]</scope>
    <source>
        <strain evidence="1 2">V7</strain>
    </source>
</reference>
<dbReference type="Proteomes" id="UP000316476">
    <property type="component" value="Unassembled WGS sequence"/>
</dbReference>
<sequence>MKRIIFSVSLLVSVFGLTIDLAGGPCVKKCVESATAAISGSDSNGDGLYVANQCREFRSAISLWALTTSGADSFQQGESVVIDYDYGPHGECSPVCSGLNRNAMSFFLVEATVDGYGVVHDGSMSWSWECPDESEE</sequence>
<organism evidence="1 2">
    <name type="scientific">Crateriforma conspicua</name>
    <dbReference type="NCBI Taxonomy" id="2527996"/>
    <lineage>
        <taxon>Bacteria</taxon>
        <taxon>Pseudomonadati</taxon>
        <taxon>Planctomycetota</taxon>
        <taxon>Planctomycetia</taxon>
        <taxon>Planctomycetales</taxon>
        <taxon>Planctomycetaceae</taxon>
        <taxon>Crateriforma</taxon>
    </lineage>
</organism>
<protein>
    <submittedName>
        <fullName evidence="1">Uncharacterized protein</fullName>
    </submittedName>
</protein>